<organism evidence="1 2">
    <name type="scientific">Celeribacter marinus</name>
    <dbReference type="NCBI Taxonomy" id="1397108"/>
    <lineage>
        <taxon>Bacteria</taxon>
        <taxon>Pseudomonadati</taxon>
        <taxon>Pseudomonadota</taxon>
        <taxon>Alphaproteobacteria</taxon>
        <taxon>Rhodobacterales</taxon>
        <taxon>Roseobacteraceae</taxon>
        <taxon>Celeribacter</taxon>
    </lineage>
</organism>
<dbReference type="PATRIC" id="fig|1397108.4.peg.61"/>
<dbReference type="KEGG" id="cmar:IMCC12053_58"/>
<dbReference type="Proteomes" id="UP000064920">
    <property type="component" value="Chromosome"/>
</dbReference>
<dbReference type="STRING" id="1397108.IMCC12053_58"/>
<reference evidence="1 2" key="1">
    <citation type="submission" date="2015-05" db="EMBL/GenBank/DDBJ databases">
        <authorList>
            <person name="Wang D.B."/>
            <person name="Wang M."/>
        </authorList>
    </citation>
    <scope>NUCLEOTIDE SEQUENCE [LARGE SCALE GENOMIC DNA]</scope>
    <source>
        <strain evidence="1 2">IMCC 12053</strain>
    </source>
</reference>
<proteinExistence type="predicted"/>
<evidence type="ECO:0000313" key="2">
    <source>
        <dbReference type="Proteomes" id="UP000064920"/>
    </source>
</evidence>
<dbReference type="Pfam" id="PF20121">
    <property type="entry name" value="DUF6511"/>
    <property type="match status" value="1"/>
</dbReference>
<name>A0A0N9ZBG6_9RHOB</name>
<keyword evidence="2" id="KW-1185">Reference proteome</keyword>
<gene>
    <name evidence="1" type="ORF">IMCC12053_58</name>
</gene>
<dbReference type="AlphaFoldDB" id="A0A0N9ZBG6"/>
<dbReference type="RefSeq" id="WP_062214624.1">
    <property type="nucleotide sequence ID" value="NZ_CP012023.1"/>
</dbReference>
<dbReference type="EMBL" id="CP012023">
    <property type="protein sequence ID" value="ALI54008.1"/>
    <property type="molecule type" value="Genomic_DNA"/>
</dbReference>
<evidence type="ECO:0000313" key="1">
    <source>
        <dbReference type="EMBL" id="ALI54008.1"/>
    </source>
</evidence>
<protein>
    <submittedName>
        <fullName evidence="1">Uncharacterized protein</fullName>
    </submittedName>
</protein>
<sequence length="74" mass="8129">MIDPTPNEMQAMSVGGQHGGEFLESIGKSDLANLTVTEWDRFLDAVITGYCDQLRALAGQDRTRLDAMTPEVPF</sequence>
<accession>A0A0N9ZBG6</accession>
<dbReference type="InterPro" id="IPR045422">
    <property type="entry name" value="DUF6511"/>
</dbReference>